<dbReference type="EMBL" id="BGPR01000018">
    <property type="protein sequence ID" value="GBL79154.1"/>
    <property type="molecule type" value="Genomic_DNA"/>
</dbReference>
<evidence type="ECO:0000256" key="1">
    <source>
        <dbReference type="SAM" id="MobiDB-lite"/>
    </source>
</evidence>
<dbReference type="AlphaFoldDB" id="A0A4Y2AJM5"/>
<dbReference type="GO" id="GO:0008270">
    <property type="term" value="F:zinc ion binding"/>
    <property type="evidence" value="ECO:0007669"/>
    <property type="project" value="InterPro"/>
</dbReference>
<name>A0A4Y2AJM5_ARAVE</name>
<gene>
    <name evidence="2" type="ORF">AVEN_92400_1</name>
</gene>
<dbReference type="GO" id="GO:0003676">
    <property type="term" value="F:nucleic acid binding"/>
    <property type="evidence" value="ECO:0007669"/>
    <property type="project" value="InterPro"/>
</dbReference>
<comment type="caution">
    <text evidence="2">The sequence shown here is derived from an EMBL/GenBank/DDBJ whole genome shotgun (WGS) entry which is preliminary data.</text>
</comment>
<evidence type="ECO:0000313" key="3">
    <source>
        <dbReference type="Proteomes" id="UP000499080"/>
    </source>
</evidence>
<dbReference type="InterPro" id="IPR036875">
    <property type="entry name" value="Znf_CCHC_sf"/>
</dbReference>
<dbReference type="SUPFAM" id="SSF57756">
    <property type="entry name" value="Retrovirus zinc finger-like domains"/>
    <property type="match status" value="1"/>
</dbReference>
<proteinExistence type="predicted"/>
<evidence type="ECO:0008006" key="4">
    <source>
        <dbReference type="Google" id="ProtNLM"/>
    </source>
</evidence>
<reference evidence="2 3" key="1">
    <citation type="journal article" date="2019" name="Sci. Rep.">
        <title>Orb-weaving spider Araneus ventricosus genome elucidates the spidroin gene catalogue.</title>
        <authorList>
            <person name="Kono N."/>
            <person name="Nakamura H."/>
            <person name="Ohtoshi R."/>
            <person name="Moran D.A.P."/>
            <person name="Shinohara A."/>
            <person name="Yoshida Y."/>
            <person name="Fujiwara M."/>
            <person name="Mori M."/>
            <person name="Tomita M."/>
            <person name="Arakawa K."/>
        </authorList>
    </citation>
    <scope>NUCLEOTIDE SEQUENCE [LARGE SCALE GENOMIC DNA]</scope>
</reference>
<feature type="region of interest" description="Disordered" evidence="1">
    <location>
        <begin position="289"/>
        <end position="328"/>
    </location>
</feature>
<keyword evidence="3" id="KW-1185">Reference proteome</keyword>
<protein>
    <recommendedName>
        <fullName evidence="4">CCHC-type domain-containing protein</fullName>
    </recommendedName>
</protein>
<sequence length="328" mass="36028">MGKNPTPFSGHHIEQNSIEKHFESFFVIQRTPSDNKETFHTVSPFLVEKAISSAIGEVASIRKLRSGDLLVEVTSHKQAQQILKLKTLATIPISVSAHRTLNSSKGVITCGELLYVPLQEISEKLCTQGVIHVRRITIRRDGKLLDTKHLILTFNSPKSPESIKAGYIKLPVKPFIPNPLRCFKCQRFGHSNATCRGTLTCARCAVAGHESTNCEATEQCVNCKGKHTSFSRSCPKWKFEKEITTKKALALKVSKTGASLKDLKPKKSIALESVKARLATKDLPPLIGNPSTSELLKIHPSGDDDLQMSCEQLETPLTGVDNSPPLAS</sequence>
<evidence type="ECO:0000313" key="2">
    <source>
        <dbReference type="EMBL" id="GBL79154.1"/>
    </source>
</evidence>
<dbReference type="OrthoDB" id="6931295at2759"/>
<organism evidence="2 3">
    <name type="scientific">Araneus ventricosus</name>
    <name type="common">Orbweaver spider</name>
    <name type="synonym">Epeira ventricosa</name>
    <dbReference type="NCBI Taxonomy" id="182803"/>
    <lineage>
        <taxon>Eukaryota</taxon>
        <taxon>Metazoa</taxon>
        <taxon>Ecdysozoa</taxon>
        <taxon>Arthropoda</taxon>
        <taxon>Chelicerata</taxon>
        <taxon>Arachnida</taxon>
        <taxon>Araneae</taxon>
        <taxon>Araneomorphae</taxon>
        <taxon>Entelegynae</taxon>
        <taxon>Araneoidea</taxon>
        <taxon>Araneidae</taxon>
        <taxon>Araneus</taxon>
    </lineage>
</organism>
<dbReference type="Proteomes" id="UP000499080">
    <property type="component" value="Unassembled WGS sequence"/>
</dbReference>
<accession>A0A4Y2AJM5</accession>